<reference evidence="2" key="1">
    <citation type="submission" date="2011-06" db="EMBL/GenBank/DDBJ databases">
        <title>The Genome Sequence of Fusarium oxysporum Fo47.</title>
        <authorList>
            <consortium name="The Broad Institute Genome Sequencing Platform"/>
            <person name="Ma L.-J."/>
            <person name="Gale L.R."/>
            <person name="Schwartz D.C."/>
            <person name="Zhou S."/>
            <person name="Corby-Kistler H."/>
            <person name="Young S.K."/>
            <person name="Zeng Q."/>
            <person name="Gargeya S."/>
            <person name="Fitzgerald M."/>
            <person name="Haas B."/>
            <person name="Abouelleil A."/>
            <person name="Alvarado L."/>
            <person name="Arachchi H.M."/>
            <person name="Berlin A."/>
            <person name="Brown A."/>
            <person name="Chapman S.B."/>
            <person name="Chen Z."/>
            <person name="Dunbar C."/>
            <person name="Freedman E."/>
            <person name="Gearin G."/>
            <person name="Gellesch M."/>
            <person name="Goldberg J."/>
            <person name="Griggs A."/>
            <person name="Gujja S."/>
            <person name="Heiman D."/>
            <person name="Howarth C."/>
            <person name="Larson L."/>
            <person name="Lui A."/>
            <person name="MacDonald P.J.P."/>
            <person name="Mehta T."/>
            <person name="Montmayeur A."/>
            <person name="Murphy C."/>
            <person name="Neiman D."/>
            <person name="Pearson M."/>
            <person name="Priest M."/>
            <person name="Roberts A."/>
            <person name="Saif S."/>
            <person name="Shea T."/>
            <person name="Shenoy N."/>
            <person name="Sisk P."/>
            <person name="Stolte C."/>
            <person name="Sykes S."/>
            <person name="Wortman J."/>
            <person name="Nusbaum C."/>
            <person name="Birren B."/>
        </authorList>
    </citation>
    <scope>NUCLEOTIDE SEQUENCE [LARGE SCALE GENOMIC DNA]</scope>
    <source>
        <strain evidence="2">Fo47</strain>
    </source>
</reference>
<name>W9JF32_FUSOX</name>
<accession>W9JF32</accession>
<dbReference type="Proteomes" id="UP000030766">
    <property type="component" value="Unassembled WGS sequence"/>
</dbReference>
<dbReference type="AlphaFoldDB" id="W9JF32"/>
<dbReference type="VEuPathDB" id="FungiDB:FOZG_18053"/>
<organism evidence="2">
    <name type="scientific">Fusarium oxysporum Fo47</name>
    <dbReference type="NCBI Taxonomy" id="660027"/>
    <lineage>
        <taxon>Eukaryota</taxon>
        <taxon>Fungi</taxon>
        <taxon>Dikarya</taxon>
        <taxon>Ascomycota</taxon>
        <taxon>Pezizomycotina</taxon>
        <taxon>Sordariomycetes</taxon>
        <taxon>Hypocreomycetidae</taxon>
        <taxon>Hypocreales</taxon>
        <taxon>Nectriaceae</taxon>
        <taxon>Fusarium</taxon>
        <taxon>Fusarium oxysporum species complex</taxon>
    </lineage>
</organism>
<feature type="compositionally biased region" description="Polar residues" evidence="1">
    <location>
        <begin position="142"/>
        <end position="158"/>
    </location>
</feature>
<evidence type="ECO:0000256" key="1">
    <source>
        <dbReference type="SAM" id="MobiDB-lite"/>
    </source>
</evidence>
<evidence type="ECO:0000313" key="2">
    <source>
        <dbReference type="EMBL" id="EWZ28255.1"/>
    </source>
</evidence>
<dbReference type="HOGENOM" id="CLU_039192_0_0_1"/>
<proteinExistence type="predicted"/>
<feature type="region of interest" description="Disordered" evidence="1">
    <location>
        <begin position="142"/>
        <end position="214"/>
    </location>
</feature>
<dbReference type="EMBL" id="JH717929">
    <property type="protein sequence ID" value="EWZ28255.1"/>
    <property type="molecule type" value="Genomic_DNA"/>
</dbReference>
<gene>
    <name evidence="2" type="ORF">FOZG_18053</name>
</gene>
<reference evidence="2" key="2">
    <citation type="submission" date="2012-06" db="EMBL/GenBank/DDBJ databases">
        <title>Annotation of the Genome Sequence of Fusarium oxysporum Fo47.</title>
        <authorList>
            <consortium name="The Broad Institute Genomics Platform"/>
            <person name="Ma L.-J."/>
            <person name="Corby-Kistler H."/>
            <person name="Broz K."/>
            <person name="Gale L.R."/>
            <person name="Jonkers W."/>
            <person name="O'Donnell K."/>
            <person name="Ploetz R."/>
            <person name="Steinberg C."/>
            <person name="Schwartz D.C."/>
            <person name="VanEtten H."/>
            <person name="Zhou S."/>
            <person name="Young S.K."/>
            <person name="Zeng Q."/>
            <person name="Gargeya S."/>
            <person name="Fitzgerald M."/>
            <person name="Abouelleil A."/>
            <person name="Alvarado L."/>
            <person name="Chapman S.B."/>
            <person name="Gainer-Dewar J."/>
            <person name="Goldberg J."/>
            <person name="Griggs A."/>
            <person name="Gujja S."/>
            <person name="Hansen M."/>
            <person name="Howarth C."/>
            <person name="Imamovic A."/>
            <person name="Ireland A."/>
            <person name="Larimer J."/>
            <person name="McCowan C."/>
            <person name="Murphy C."/>
            <person name="Pearson M."/>
            <person name="Poon T.W."/>
            <person name="Priest M."/>
            <person name="Roberts A."/>
            <person name="Saif S."/>
            <person name="Shea T."/>
            <person name="Sykes S."/>
            <person name="Wortman J."/>
            <person name="Nusbaum C."/>
            <person name="Birren B."/>
        </authorList>
    </citation>
    <scope>NUCLEOTIDE SEQUENCE</scope>
    <source>
        <strain evidence="2">Fo47</strain>
    </source>
</reference>
<protein>
    <submittedName>
        <fullName evidence="2">Uncharacterized protein</fullName>
    </submittedName>
</protein>
<sequence length="339" mass="37699">MTTERSHVENQERAYIAASRRADRSTEARVKSALTASEIHKKRTGKAFRITEKIVLEEEMYEEEDDNLSRFHRLLGRHMRTASAEMDSRVDAYLTNHLTKSQLLSATEADWRDNTINRTFAHFFPFVDRQAQYFSRRWSTSGFPTPLSQKGRVSNPKGQSRDPNFDSVDYGQQPSHDGCNRSLPGILSSKIKDAGAASPPALMPSELHAGTPQSRPASVFNTVMPPSSIMENSAFTAELSLESKMLMSGVSPVDTVSPSLYGEVQSWGSSNAQSYNNDSLEFDTKEEGEVELSLGGDQYPESFVGVYSGPGYATPSKNQAEELSWDTFINDNASNIEQQ</sequence>